<protein>
    <recommendedName>
        <fullName evidence="1">Replication factor A C-terminal domain-containing protein</fullName>
    </recommendedName>
</protein>
<evidence type="ECO:0000313" key="3">
    <source>
        <dbReference type="Proteomes" id="UP000289738"/>
    </source>
</evidence>
<feature type="domain" description="Replication factor A C-terminal" evidence="1">
    <location>
        <begin position="56"/>
        <end position="118"/>
    </location>
</feature>
<proteinExistence type="predicted"/>
<dbReference type="SUPFAM" id="SSF50249">
    <property type="entry name" value="Nucleic acid-binding proteins"/>
    <property type="match status" value="1"/>
</dbReference>
<keyword evidence="3" id="KW-1185">Reference proteome</keyword>
<dbReference type="AlphaFoldDB" id="A0A445A175"/>
<dbReference type="Pfam" id="PF08646">
    <property type="entry name" value="Rep_fac-A_C"/>
    <property type="match status" value="1"/>
</dbReference>
<name>A0A445A175_ARAHY</name>
<reference evidence="2 3" key="1">
    <citation type="submission" date="2019-01" db="EMBL/GenBank/DDBJ databases">
        <title>Sequencing of cultivated peanut Arachis hypogaea provides insights into genome evolution and oil improvement.</title>
        <authorList>
            <person name="Chen X."/>
        </authorList>
    </citation>
    <scope>NUCLEOTIDE SEQUENCE [LARGE SCALE GENOMIC DNA]</scope>
    <source>
        <strain evidence="3">cv. Fuhuasheng</strain>
        <tissue evidence="2">Leaves</tissue>
    </source>
</reference>
<sequence length="123" mass="13890">MISKLHINVELKEVVGFRDRCGWSNVEEITNGSVLVKTIEEALSSKEQDGPIWIVGTIVAINCSHNDWYYKACRRCPKKVETPVGNRYECDKCSHTHGTISIRLSYKVEVMVFEGTSSISLLL</sequence>
<dbReference type="EMBL" id="SDMP01000013">
    <property type="protein sequence ID" value="RYR20194.1"/>
    <property type="molecule type" value="Genomic_DNA"/>
</dbReference>
<comment type="caution">
    <text evidence="2">The sequence shown here is derived from an EMBL/GenBank/DDBJ whole genome shotgun (WGS) entry which is preliminary data.</text>
</comment>
<organism evidence="2 3">
    <name type="scientific">Arachis hypogaea</name>
    <name type="common">Peanut</name>
    <dbReference type="NCBI Taxonomy" id="3818"/>
    <lineage>
        <taxon>Eukaryota</taxon>
        <taxon>Viridiplantae</taxon>
        <taxon>Streptophyta</taxon>
        <taxon>Embryophyta</taxon>
        <taxon>Tracheophyta</taxon>
        <taxon>Spermatophyta</taxon>
        <taxon>Magnoliopsida</taxon>
        <taxon>eudicotyledons</taxon>
        <taxon>Gunneridae</taxon>
        <taxon>Pentapetalae</taxon>
        <taxon>rosids</taxon>
        <taxon>fabids</taxon>
        <taxon>Fabales</taxon>
        <taxon>Fabaceae</taxon>
        <taxon>Papilionoideae</taxon>
        <taxon>50 kb inversion clade</taxon>
        <taxon>dalbergioids sensu lato</taxon>
        <taxon>Dalbergieae</taxon>
        <taxon>Pterocarpus clade</taxon>
        <taxon>Arachis</taxon>
    </lineage>
</organism>
<gene>
    <name evidence="2" type="ORF">Ahy_B03g065284</name>
</gene>
<dbReference type="Gene3D" id="2.40.50.140">
    <property type="entry name" value="Nucleic acid-binding proteins"/>
    <property type="match status" value="1"/>
</dbReference>
<evidence type="ECO:0000313" key="2">
    <source>
        <dbReference type="EMBL" id="RYR20194.1"/>
    </source>
</evidence>
<accession>A0A445A175</accession>
<dbReference type="Proteomes" id="UP000289738">
    <property type="component" value="Chromosome B03"/>
</dbReference>
<dbReference type="InterPro" id="IPR012340">
    <property type="entry name" value="NA-bd_OB-fold"/>
</dbReference>
<evidence type="ECO:0000259" key="1">
    <source>
        <dbReference type="Pfam" id="PF08646"/>
    </source>
</evidence>
<dbReference type="InterPro" id="IPR013955">
    <property type="entry name" value="Rep_factor-A_C"/>
</dbReference>